<organism evidence="16 17">
    <name type="scientific">Lepeophtheirus salmonis</name>
    <name type="common">Salmon louse</name>
    <name type="synonym">Caligus salmonis</name>
    <dbReference type="NCBI Taxonomy" id="72036"/>
    <lineage>
        <taxon>Eukaryota</taxon>
        <taxon>Metazoa</taxon>
        <taxon>Ecdysozoa</taxon>
        <taxon>Arthropoda</taxon>
        <taxon>Crustacea</taxon>
        <taxon>Multicrustacea</taxon>
        <taxon>Hexanauplia</taxon>
        <taxon>Copepoda</taxon>
        <taxon>Siphonostomatoida</taxon>
        <taxon>Caligidae</taxon>
        <taxon>Lepeophtheirus</taxon>
    </lineage>
</organism>
<evidence type="ECO:0000256" key="2">
    <source>
        <dbReference type="ARBA" id="ARBA00004286"/>
    </source>
</evidence>
<evidence type="ECO:0000256" key="1">
    <source>
        <dbReference type="ARBA" id="ARBA00004123"/>
    </source>
</evidence>
<keyword evidence="8" id="KW-0832">Ubl conjugation</keyword>
<sequence>MDEIAEKYLIDVQTPRNDELENIRRRIESFQSSNPLPIITTTPISISNKTQEVKNHHLNGQGSHSRIYDPRVSRNNYFRTTNSSYATTFRKFSVAPLGKFKQDALSGDILPEANLVKNIFENVHEICWIASSLLYFIVNENIRELDPKIYKLVEKISRDFSELFIRRTEIRNDKILKESVQRRFNTAKTSSLELKQSFLDPLNELMNYYSEKYTKISTKLRGELEENLRFRTDQGEEKEKCVNDLEISIKRVMDDSNSFIQSVKDQTSQNIQGEIANSEGKMNELREDIKVFKKDEVLSMIDSYDEKMFTRHREIESILKAYEIEKSQLETTNRELEILEGQKVDIERRIAKEEEERINQELLNIRRHIAAKVIQRAWRTYKTRQLLKILNYDDEEEEEEMDGIFTQMCFYLEIYMSASGLDVRYVDLSPGFNKVGREKDRVSVHLDHPTVSRVHAQIVLEDNGLVTLEDLGSANKTWKNSSRLQPHIRYTLQGDELLKFGDIRAYIHQGSKPPIITGNSFYSLLLNLRSHQTVKKSPLLIPETPLVVKKRRPIIFDDDKSFIPASQSSPLVLINESCNDTDVSIIMATQKGPTGGSSVLNAETQNLTEFINSTAISEDDTFDESMKGNSKSELKDDTGLFFLPTQKFDDVNTGENDTEDNGSKNEDIIKLKFSKKASDMDDVLNDIFSQDDQSPVKYSNETPIEQVSNLSDSEPLLLSTQELLDGNDCSQISERIFLLLAMKPKTQLITAQVLLKNRTNSDSVNGSKEDLIDSSVEISDEKDAKSNSSEKYKHSLVNGLSILEPYLNESTSFKYFNSFVTHHVHEYKLNECSESRTLDSNSTSYQTKTSLQNMKDIPEIELKLVRSQSPQFSSTINLKEIKQKSDPSKVIKCVLNDSNQKVYDPFPLSQSLMIESAELEEGLVHVNKSSSQDAESHPRESICNEELEHIFMDTDSSKNVSLKTDDMNISKRTRSSRKSRKYKFNTSHIKVEIEDNQTALDKPMNSSKNVSKVKTEFMVKDDTSIALGSVGTRRATKKKFSLISDESSSDINNSMPPKKRPNKRKSDTIDEVTVPSRRSSRLKKTDQVPNEVTSNESLKRKTLPVIKDEPKRKSIPVIKDEPKRKSIPVIKDEPKKKSIPVIKDEPKRKSIPVIKDEPIRKRCRGVSWWFQNKSTRNDLKNKTLQKEDSTRSGSRHRFKPVLMFTGFDDTKTDTKIAKELGGTVTENINDCNLIVMDKLRRTVKMVSMVGKGVPIVDRNYLLRSKEAMYFLDPWKYLIYDEEFQRQYSFVLSSTLRQAEKKPLLSELEFYVTKSVDPRPAQLKSIIECSGGKFIRDVRKKTSG</sequence>
<protein>
    <recommendedName>
        <fullName evidence="3">Mediator of DNA damage checkpoint protein 1</fullName>
    </recommendedName>
    <alternativeName>
        <fullName evidence="13">PAX transactivation activation domain-interacting protein</fullName>
    </alternativeName>
    <alternativeName>
        <fullName evidence="12">PAX-interacting protein 1</fullName>
    </alternativeName>
</protein>
<evidence type="ECO:0000313" key="17">
    <source>
        <dbReference type="Proteomes" id="UP000675881"/>
    </source>
</evidence>
<dbReference type="InterPro" id="IPR036420">
    <property type="entry name" value="BRCT_dom_sf"/>
</dbReference>
<dbReference type="GO" id="GO:0005694">
    <property type="term" value="C:chromosome"/>
    <property type="evidence" value="ECO:0007669"/>
    <property type="project" value="UniProtKB-SubCell"/>
</dbReference>
<dbReference type="Proteomes" id="UP000675881">
    <property type="component" value="Chromosome 9"/>
</dbReference>
<keyword evidence="10" id="KW-0539">Nucleus</keyword>
<evidence type="ECO:0000256" key="6">
    <source>
        <dbReference type="ARBA" id="ARBA00022737"/>
    </source>
</evidence>
<dbReference type="InterPro" id="IPR000253">
    <property type="entry name" value="FHA_dom"/>
</dbReference>
<feature type="compositionally biased region" description="Polar residues" evidence="15">
    <location>
        <begin position="1087"/>
        <end position="1096"/>
    </location>
</feature>
<evidence type="ECO:0000256" key="7">
    <source>
        <dbReference type="ARBA" id="ARBA00022763"/>
    </source>
</evidence>
<evidence type="ECO:0000256" key="15">
    <source>
        <dbReference type="SAM" id="MobiDB-lite"/>
    </source>
</evidence>
<dbReference type="GO" id="GO:0044666">
    <property type="term" value="C:MLL3/4 complex"/>
    <property type="evidence" value="ECO:0007669"/>
    <property type="project" value="TreeGrafter"/>
</dbReference>
<dbReference type="Pfam" id="PF00498">
    <property type="entry name" value="FHA"/>
    <property type="match status" value="1"/>
</dbReference>
<keyword evidence="14" id="KW-0175">Coiled coil</keyword>
<gene>
    <name evidence="16" type="ORF">LSAA_15170</name>
</gene>
<keyword evidence="5" id="KW-1017">Isopeptide bond</keyword>
<dbReference type="PROSITE" id="PS50172">
    <property type="entry name" value="BRCT"/>
    <property type="match status" value="1"/>
</dbReference>
<reference evidence="16" key="1">
    <citation type="submission" date="2021-02" db="EMBL/GenBank/DDBJ databases">
        <authorList>
            <person name="Bekaert M."/>
        </authorList>
    </citation>
    <scope>NUCLEOTIDE SEQUENCE</scope>
    <source>
        <strain evidence="16">IoA-00</strain>
    </source>
</reference>
<evidence type="ECO:0000256" key="13">
    <source>
        <dbReference type="ARBA" id="ARBA00030146"/>
    </source>
</evidence>
<dbReference type="SUPFAM" id="SSF52113">
    <property type="entry name" value="BRCT domain"/>
    <property type="match status" value="1"/>
</dbReference>
<evidence type="ECO:0000256" key="4">
    <source>
        <dbReference type="ARBA" id="ARBA00022454"/>
    </source>
</evidence>
<dbReference type="InterPro" id="IPR008984">
    <property type="entry name" value="SMAD_FHA_dom_sf"/>
</dbReference>
<dbReference type="OrthoDB" id="342264at2759"/>
<dbReference type="InterPro" id="IPR051579">
    <property type="entry name" value="DDR_Transcriptional_Reg"/>
</dbReference>
<dbReference type="Pfam" id="PF16770">
    <property type="entry name" value="RTT107_BRCT_5"/>
    <property type="match status" value="1"/>
</dbReference>
<dbReference type="Gene3D" id="3.40.50.10190">
    <property type="entry name" value="BRCT domain"/>
    <property type="match status" value="2"/>
</dbReference>
<dbReference type="InterPro" id="IPR001357">
    <property type="entry name" value="BRCT_dom"/>
</dbReference>
<comment type="subcellular location">
    <subcellularLocation>
        <location evidence="2">Chromosome</location>
    </subcellularLocation>
    <subcellularLocation>
        <location evidence="1">Nucleus</location>
    </subcellularLocation>
</comment>
<dbReference type="PANTHER" id="PTHR23196">
    <property type="entry name" value="PAX TRANSCRIPTION ACTIVATION DOMAIN INTERACTING PROTEIN"/>
    <property type="match status" value="1"/>
</dbReference>
<dbReference type="SUPFAM" id="SSF49879">
    <property type="entry name" value="SMAD/FHA domain"/>
    <property type="match status" value="1"/>
</dbReference>
<accession>A0A7R8D9G3</accession>
<feature type="compositionally biased region" description="Low complexity" evidence="15">
    <location>
        <begin position="1041"/>
        <end position="1054"/>
    </location>
</feature>
<evidence type="ECO:0000256" key="14">
    <source>
        <dbReference type="SAM" id="Coils"/>
    </source>
</evidence>
<evidence type="ECO:0000256" key="8">
    <source>
        <dbReference type="ARBA" id="ARBA00022843"/>
    </source>
</evidence>
<evidence type="ECO:0000256" key="10">
    <source>
        <dbReference type="ARBA" id="ARBA00023242"/>
    </source>
</evidence>
<evidence type="ECO:0000313" key="16">
    <source>
        <dbReference type="EMBL" id="CAF3045110.1"/>
    </source>
</evidence>
<keyword evidence="6" id="KW-0677">Repeat</keyword>
<keyword evidence="11" id="KW-0131">Cell cycle</keyword>
<dbReference type="GO" id="GO:0006974">
    <property type="term" value="P:DNA damage response"/>
    <property type="evidence" value="ECO:0007669"/>
    <property type="project" value="UniProtKB-KW"/>
</dbReference>
<evidence type="ECO:0000256" key="9">
    <source>
        <dbReference type="ARBA" id="ARBA00022990"/>
    </source>
</evidence>
<keyword evidence="7" id="KW-0227">DNA damage</keyword>
<keyword evidence="17" id="KW-1185">Reference proteome</keyword>
<evidence type="ECO:0000256" key="12">
    <source>
        <dbReference type="ARBA" id="ARBA00023858"/>
    </source>
</evidence>
<evidence type="ECO:0000256" key="11">
    <source>
        <dbReference type="ARBA" id="ARBA00023306"/>
    </source>
</evidence>
<dbReference type="PANTHER" id="PTHR23196:SF1">
    <property type="entry name" value="PAX-INTERACTING PROTEIN 1"/>
    <property type="match status" value="1"/>
</dbReference>
<dbReference type="SMART" id="SM00240">
    <property type="entry name" value="FHA"/>
    <property type="match status" value="1"/>
</dbReference>
<name>A0A7R8D9G3_LEPSM</name>
<dbReference type="CDD" id="cd17744">
    <property type="entry name" value="BRCT_MDC1_rpt1"/>
    <property type="match status" value="1"/>
</dbReference>
<keyword evidence="4" id="KW-0158">Chromosome</keyword>
<keyword evidence="9" id="KW-0007">Acetylation</keyword>
<dbReference type="PROSITE" id="PS50006">
    <property type="entry name" value="FHA_DOMAIN"/>
    <property type="match status" value="1"/>
</dbReference>
<feature type="region of interest" description="Disordered" evidence="15">
    <location>
        <begin position="1041"/>
        <end position="1097"/>
    </location>
</feature>
<dbReference type="Gene3D" id="2.60.200.20">
    <property type="match status" value="1"/>
</dbReference>
<evidence type="ECO:0000256" key="5">
    <source>
        <dbReference type="ARBA" id="ARBA00022499"/>
    </source>
</evidence>
<proteinExistence type="predicted"/>
<feature type="coiled-coil region" evidence="14">
    <location>
        <begin position="268"/>
        <end position="356"/>
    </location>
</feature>
<dbReference type="EMBL" id="HG994588">
    <property type="protein sequence ID" value="CAF3045110.1"/>
    <property type="molecule type" value="Genomic_DNA"/>
</dbReference>
<evidence type="ECO:0000256" key="3">
    <source>
        <dbReference type="ARBA" id="ARBA00015014"/>
    </source>
</evidence>
<dbReference type="CDD" id="cd23767">
    <property type="entry name" value="IQCD"/>
    <property type="match status" value="1"/>
</dbReference>